<dbReference type="PROSITE" id="PS50198">
    <property type="entry name" value="PPIC_PPIASE_2"/>
    <property type="match status" value="1"/>
</dbReference>
<name>A0A7R8WVV2_9CRUS</name>
<dbReference type="Gene3D" id="3.40.630.10">
    <property type="entry name" value="Zn peptidases"/>
    <property type="match status" value="1"/>
</dbReference>
<evidence type="ECO:0000256" key="2">
    <source>
        <dbReference type="ARBA" id="ARBA00023110"/>
    </source>
</evidence>
<organism evidence="5">
    <name type="scientific">Cyprideis torosa</name>
    <dbReference type="NCBI Taxonomy" id="163714"/>
    <lineage>
        <taxon>Eukaryota</taxon>
        <taxon>Metazoa</taxon>
        <taxon>Ecdysozoa</taxon>
        <taxon>Arthropoda</taxon>
        <taxon>Crustacea</taxon>
        <taxon>Oligostraca</taxon>
        <taxon>Ostracoda</taxon>
        <taxon>Podocopa</taxon>
        <taxon>Podocopida</taxon>
        <taxon>Cytherocopina</taxon>
        <taxon>Cytheroidea</taxon>
        <taxon>Cytherideidae</taxon>
        <taxon>Cyprideis</taxon>
    </lineage>
</organism>
<comment type="catalytic activity">
    <reaction evidence="1 4">
        <text>[protein]-peptidylproline (omega=180) = [protein]-peptidylproline (omega=0)</text>
        <dbReference type="Rhea" id="RHEA:16237"/>
        <dbReference type="Rhea" id="RHEA-COMP:10747"/>
        <dbReference type="Rhea" id="RHEA-COMP:10748"/>
        <dbReference type="ChEBI" id="CHEBI:83833"/>
        <dbReference type="ChEBI" id="CHEBI:83834"/>
        <dbReference type="EC" id="5.2.1.8"/>
    </reaction>
</comment>
<dbReference type="Gene3D" id="3.10.50.40">
    <property type="match status" value="1"/>
</dbReference>
<dbReference type="OrthoDB" id="2530521at2759"/>
<gene>
    <name evidence="5" type="ORF">CTOB1V02_LOCUS13692</name>
</gene>
<evidence type="ECO:0000256" key="3">
    <source>
        <dbReference type="ARBA" id="ARBA00023235"/>
    </source>
</evidence>
<dbReference type="InterPro" id="IPR046357">
    <property type="entry name" value="PPIase_dom_sf"/>
</dbReference>
<dbReference type="SUPFAM" id="SSF53187">
    <property type="entry name" value="Zn-dependent exopeptidases"/>
    <property type="match status" value="1"/>
</dbReference>
<dbReference type="AlphaFoldDB" id="A0A7R8WVV2"/>
<proteinExistence type="predicted"/>
<feature type="non-terminal residue" evidence="5">
    <location>
        <position position="1"/>
    </location>
</feature>
<dbReference type="GO" id="GO:0003755">
    <property type="term" value="F:peptidyl-prolyl cis-trans isomerase activity"/>
    <property type="evidence" value="ECO:0007669"/>
    <property type="project" value="UniProtKB-UniRule"/>
</dbReference>
<keyword evidence="3 4" id="KW-0413">Isomerase</keyword>
<dbReference type="InterPro" id="IPR000297">
    <property type="entry name" value="PPIase_PpiC"/>
</dbReference>
<keyword evidence="2 4" id="KW-0697">Rotamase</keyword>
<dbReference type="Pfam" id="PF04389">
    <property type="entry name" value="Peptidase_M28"/>
    <property type="match status" value="1"/>
</dbReference>
<dbReference type="Pfam" id="PF00639">
    <property type="entry name" value="Rotamase"/>
    <property type="match status" value="1"/>
</dbReference>
<accession>A0A7R8WVV2</accession>
<evidence type="ECO:0000313" key="5">
    <source>
        <dbReference type="EMBL" id="CAD7235877.1"/>
    </source>
</evidence>
<dbReference type="EMBL" id="OB675181">
    <property type="protein sequence ID" value="CAD7235877.1"/>
    <property type="molecule type" value="Genomic_DNA"/>
</dbReference>
<feature type="non-terminal residue" evidence="5">
    <location>
        <position position="161"/>
    </location>
</feature>
<dbReference type="PANTHER" id="PTHR10657:SF4">
    <property type="entry name" value="PEPTIDYL-PROLYL CIS-TRANS ISOMERASE-RELATED"/>
    <property type="match status" value="1"/>
</dbReference>
<dbReference type="InterPro" id="IPR051370">
    <property type="entry name" value="PPIase_Pin1"/>
</dbReference>
<dbReference type="EC" id="5.2.1.8" evidence="4"/>
<protein>
    <recommendedName>
        <fullName evidence="4">Peptidyl-prolyl cis-trans isomerase</fullName>
        <ecNumber evidence="4">5.2.1.8</ecNumber>
    </recommendedName>
</protein>
<sequence length="161" mass="18296">SDHYNFAKKGIPAIFYFNGVHADYHRTTDTVEKINFEKMEKEVQMFYDRIPKDSLPYLDSEVELGELVIKPVVNEEQKAIAKQKLEGIMEKIVSGEESFEAMALKYSMDPGSGARGGDLGFAKRGSYVPEFEAAVFSLKEGELSEIIETEYGFHIIKQLER</sequence>
<reference evidence="5" key="1">
    <citation type="submission" date="2020-11" db="EMBL/GenBank/DDBJ databases">
        <authorList>
            <person name="Tran Van P."/>
        </authorList>
    </citation>
    <scope>NUCLEOTIDE SEQUENCE</scope>
</reference>
<dbReference type="SUPFAM" id="SSF54534">
    <property type="entry name" value="FKBP-like"/>
    <property type="match status" value="1"/>
</dbReference>
<dbReference type="PANTHER" id="PTHR10657">
    <property type="entry name" value="PEPTIDYL-PROLYL CIS-TRANS ISOMERASE"/>
    <property type="match status" value="1"/>
</dbReference>
<dbReference type="InterPro" id="IPR007484">
    <property type="entry name" value="Peptidase_M28"/>
</dbReference>
<evidence type="ECO:0000256" key="4">
    <source>
        <dbReference type="RuleBase" id="RU363014"/>
    </source>
</evidence>
<evidence type="ECO:0000256" key="1">
    <source>
        <dbReference type="ARBA" id="ARBA00000971"/>
    </source>
</evidence>